<keyword evidence="1" id="KW-0812">Transmembrane</keyword>
<evidence type="ECO:0000256" key="1">
    <source>
        <dbReference type="SAM" id="Phobius"/>
    </source>
</evidence>
<protein>
    <submittedName>
        <fullName evidence="2">Uncharacterized protein</fullName>
    </submittedName>
</protein>
<dbReference type="AlphaFoldDB" id="A0A935KER4"/>
<keyword evidence="1" id="KW-1133">Transmembrane helix</keyword>
<gene>
    <name evidence="2" type="ORF">IPJ38_22040</name>
</gene>
<accession>A0A935KER4</accession>
<reference evidence="2 3" key="1">
    <citation type="submission" date="2020-10" db="EMBL/GenBank/DDBJ databases">
        <title>Connecting structure to function with the recovery of over 1000 high-quality activated sludge metagenome-assembled genomes encoding full-length rRNA genes using long-read sequencing.</title>
        <authorList>
            <person name="Singleton C.M."/>
            <person name="Petriglieri F."/>
            <person name="Kristensen J.M."/>
            <person name="Kirkegaard R.H."/>
            <person name="Michaelsen T.Y."/>
            <person name="Andersen M.H."/>
            <person name="Karst S.M."/>
            <person name="Dueholm M.S."/>
            <person name="Nielsen P.H."/>
            <person name="Albertsen M."/>
        </authorList>
    </citation>
    <scope>NUCLEOTIDE SEQUENCE [LARGE SCALE GENOMIC DNA]</scope>
    <source>
        <strain evidence="2">EsbW_18-Q3-R4-48_BATAC.463</strain>
    </source>
</reference>
<evidence type="ECO:0000313" key="2">
    <source>
        <dbReference type="EMBL" id="MBK7417371.1"/>
    </source>
</evidence>
<comment type="caution">
    <text evidence="2">The sequence shown here is derived from an EMBL/GenBank/DDBJ whole genome shotgun (WGS) entry which is preliminary data.</text>
</comment>
<dbReference type="EMBL" id="JADJMS010000051">
    <property type="protein sequence ID" value="MBK7417371.1"/>
    <property type="molecule type" value="Genomic_DNA"/>
</dbReference>
<organism evidence="2 3">
    <name type="scientific">Candidatus Dechloromonas phosphorivorans</name>
    <dbReference type="NCBI Taxonomy" id="2899244"/>
    <lineage>
        <taxon>Bacteria</taxon>
        <taxon>Pseudomonadati</taxon>
        <taxon>Pseudomonadota</taxon>
        <taxon>Betaproteobacteria</taxon>
        <taxon>Rhodocyclales</taxon>
        <taxon>Azonexaceae</taxon>
        <taxon>Dechloromonas</taxon>
    </lineage>
</organism>
<keyword evidence="1" id="KW-0472">Membrane</keyword>
<feature type="transmembrane region" description="Helical" evidence="1">
    <location>
        <begin position="43"/>
        <end position="65"/>
    </location>
</feature>
<evidence type="ECO:0000313" key="3">
    <source>
        <dbReference type="Proteomes" id="UP000739411"/>
    </source>
</evidence>
<proteinExistence type="predicted"/>
<sequence>MSQRRYPFSFIALTTLGVLCAVPGLVSLLGFGASIHPVLDDPMAGLAFIVSAVALIGSGAFPLVIEKLKENEGA</sequence>
<name>A0A935KER4_9RHOO</name>
<dbReference type="Proteomes" id="UP000739411">
    <property type="component" value="Unassembled WGS sequence"/>
</dbReference>
<feature type="transmembrane region" description="Helical" evidence="1">
    <location>
        <begin position="7"/>
        <end position="31"/>
    </location>
</feature>